<sequence>MPCISRNRRKAVCRKWPTGTDEAGQVKTKEEHP</sequence>
<protein>
    <submittedName>
        <fullName evidence="1">Uncharacterized protein</fullName>
    </submittedName>
</protein>
<evidence type="ECO:0000313" key="1">
    <source>
        <dbReference type="EMBL" id="DAE08737.1"/>
    </source>
</evidence>
<name>A0A8S5PQL8_9CAUD</name>
<organism evidence="1">
    <name type="scientific">Siphoviridae sp. ct3lF2</name>
    <dbReference type="NCBI Taxonomy" id="2825324"/>
    <lineage>
        <taxon>Viruses</taxon>
        <taxon>Duplodnaviria</taxon>
        <taxon>Heunggongvirae</taxon>
        <taxon>Uroviricota</taxon>
        <taxon>Caudoviricetes</taxon>
    </lineage>
</organism>
<proteinExistence type="predicted"/>
<dbReference type="EMBL" id="BK015473">
    <property type="protein sequence ID" value="DAE08737.1"/>
    <property type="molecule type" value="Genomic_DNA"/>
</dbReference>
<accession>A0A8S5PQL8</accession>
<reference evidence="1" key="1">
    <citation type="journal article" date="2021" name="Proc. Natl. Acad. Sci. U.S.A.">
        <title>A Catalog of Tens of Thousands of Viruses from Human Metagenomes Reveals Hidden Associations with Chronic Diseases.</title>
        <authorList>
            <person name="Tisza M.J."/>
            <person name="Buck C.B."/>
        </authorList>
    </citation>
    <scope>NUCLEOTIDE SEQUENCE</scope>
    <source>
        <strain evidence="1">Ct3lF2</strain>
    </source>
</reference>